<organism evidence="30">
    <name type="scientific">Balaenoptera musculus</name>
    <name type="common">Blue whale</name>
    <dbReference type="NCBI Taxonomy" id="9771"/>
    <lineage>
        <taxon>Eukaryota</taxon>
        <taxon>Metazoa</taxon>
        <taxon>Chordata</taxon>
        <taxon>Craniata</taxon>
        <taxon>Vertebrata</taxon>
        <taxon>Euteleostomi</taxon>
        <taxon>Mammalia</taxon>
        <taxon>Eutheria</taxon>
        <taxon>Laurasiatheria</taxon>
        <taxon>Artiodactyla</taxon>
        <taxon>Whippomorpha</taxon>
        <taxon>Cetacea</taxon>
        <taxon>Mysticeti</taxon>
        <taxon>Balaenopteridae</taxon>
        <taxon>Balaenoptera</taxon>
    </lineage>
</organism>
<comment type="catalytic activity">
    <reaction evidence="19">
        <text>all-trans-4-oxoretinol + NAD(+) = all-trans-4-oxoretinal + NADH + H(+)</text>
        <dbReference type="Rhea" id="RHEA:60632"/>
        <dbReference type="ChEBI" id="CHEBI:15378"/>
        <dbReference type="ChEBI" id="CHEBI:44597"/>
        <dbReference type="ChEBI" id="CHEBI:57540"/>
        <dbReference type="ChEBI" id="CHEBI:57945"/>
        <dbReference type="ChEBI" id="CHEBI:139347"/>
    </reaction>
    <physiologicalReaction direction="right-to-left" evidence="19">
        <dbReference type="Rhea" id="RHEA:60634"/>
    </physiologicalReaction>
</comment>
<keyword evidence="6" id="KW-0479">Metal-binding</keyword>
<evidence type="ECO:0000256" key="20">
    <source>
        <dbReference type="ARBA" id="ARBA00052287"/>
    </source>
</evidence>
<evidence type="ECO:0000256" key="26">
    <source>
        <dbReference type="ARBA" id="ARBA00079085"/>
    </source>
</evidence>
<dbReference type="SUPFAM" id="SSF51735">
    <property type="entry name" value="NAD(P)-binding Rossmann-fold domains"/>
    <property type="match status" value="1"/>
</dbReference>
<dbReference type="SUPFAM" id="SSF50129">
    <property type="entry name" value="GroES-like"/>
    <property type="match status" value="2"/>
</dbReference>
<evidence type="ECO:0000256" key="1">
    <source>
        <dbReference type="ARBA" id="ARBA00001947"/>
    </source>
</evidence>
<dbReference type="GO" id="GO:0042573">
    <property type="term" value="P:retinoic acid metabolic process"/>
    <property type="evidence" value="ECO:0007669"/>
    <property type="project" value="Ensembl"/>
</dbReference>
<dbReference type="GO" id="GO:0005829">
    <property type="term" value="C:cytosol"/>
    <property type="evidence" value="ECO:0007669"/>
    <property type="project" value="Ensembl"/>
</dbReference>
<keyword evidence="9" id="KW-0520">NAD</keyword>
<evidence type="ECO:0000256" key="27">
    <source>
        <dbReference type="ARBA" id="ARBA00079816"/>
    </source>
</evidence>
<comment type="catalytic activity">
    <reaction evidence="12">
        <text>(E)-4-hydroxynon-2-en-1-ol + NAD(+) = (E)-4-hydroxynon-2-enal + NADH + H(+)</text>
        <dbReference type="Rhea" id="RHEA:60976"/>
        <dbReference type="ChEBI" id="CHEBI:15378"/>
        <dbReference type="ChEBI" id="CHEBI:57540"/>
        <dbReference type="ChEBI" id="CHEBI:57945"/>
        <dbReference type="ChEBI" id="CHEBI:58968"/>
        <dbReference type="ChEBI" id="CHEBI:142617"/>
    </reaction>
    <physiologicalReaction direction="right-to-left" evidence="12">
        <dbReference type="Rhea" id="RHEA:60978"/>
    </physiologicalReaction>
</comment>
<evidence type="ECO:0000259" key="29">
    <source>
        <dbReference type="Pfam" id="PF00107"/>
    </source>
</evidence>
<dbReference type="Pfam" id="PF00107">
    <property type="entry name" value="ADH_zinc_N"/>
    <property type="match status" value="1"/>
</dbReference>
<comment type="catalytic activity">
    <reaction evidence="20">
        <text>9-cis-retinol + NAD(+) = 9-cis-retinal + NADH + H(+)</text>
        <dbReference type="Rhea" id="RHEA:42052"/>
        <dbReference type="ChEBI" id="CHEBI:15378"/>
        <dbReference type="ChEBI" id="CHEBI:57540"/>
        <dbReference type="ChEBI" id="CHEBI:57945"/>
        <dbReference type="ChEBI" id="CHEBI:78272"/>
        <dbReference type="ChEBI" id="CHEBI:78273"/>
    </reaction>
    <physiologicalReaction direction="left-to-right" evidence="20">
        <dbReference type="Rhea" id="RHEA:42053"/>
    </physiologicalReaction>
</comment>
<comment type="catalytic activity">
    <reaction evidence="21">
        <text>a primary alcohol + NAD(+) = an aldehyde + NADH + H(+)</text>
        <dbReference type="Rhea" id="RHEA:10736"/>
        <dbReference type="ChEBI" id="CHEBI:15378"/>
        <dbReference type="ChEBI" id="CHEBI:15734"/>
        <dbReference type="ChEBI" id="CHEBI:17478"/>
        <dbReference type="ChEBI" id="CHEBI:57540"/>
        <dbReference type="ChEBI" id="CHEBI:57945"/>
        <dbReference type="EC" id="1.1.1.1"/>
    </reaction>
    <physiologicalReaction direction="left-to-right" evidence="21">
        <dbReference type="Rhea" id="RHEA:10737"/>
    </physiologicalReaction>
    <physiologicalReaction direction="right-to-left" evidence="21">
        <dbReference type="Rhea" id="RHEA:10738"/>
    </physiologicalReaction>
</comment>
<dbReference type="Gene3D" id="3.40.50.720">
    <property type="entry name" value="NAD(P)-binding Rossmann-like Domain"/>
    <property type="match status" value="1"/>
</dbReference>
<dbReference type="InterPro" id="IPR036291">
    <property type="entry name" value="NAD(P)-bd_dom_sf"/>
</dbReference>
<evidence type="ECO:0000256" key="11">
    <source>
        <dbReference type="ARBA" id="ARBA00050689"/>
    </source>
</evidence>
<dbReference type="InterPro" id="IPR011032">
    <property type="entry name" value="GroES-like_sf"/>
</dbReference>
<evidence type="ECO:0000256" key="13">
    <source>
        <dbReference type="ARBA" id="ARBA00050959"/>
    </source>
</evidence>
<evidence type="ECO:0000256" key="16">
    <source>
        <dbReference type="ARBA" id="ARBA00051508"/>
    </source>
</evidence>
<evidence type="ECO:0000256" key="17">
    <source>
        <dbReference type="ARBA" id="ARBA00051706"/>
    </source>
</evidence>
<comment type="catalytic activity">
    <reaction evidence="17">
        <text>(E)-hex-2-en-1-ol + NAD(+) = (E)-hex-2-enal + NADH + H(+)</text>
        <dbReference type="Rhea" id="RHEA:60988"/>
        <dbReference type="ChEBI" id="CHEBI:15378"/>
        <dbReference type="ChEBI" id="CHEBI:28913"/>
        <dbReference type="ChEBI" id="CHEBI:57540"/>
        <dbReference type="ChEBI" id="CHEBI:57945"/>
        <dbReference type="ChEBI" id="CHEBI:141205"/>
    </reaction>
    <physiologicalReaction direction="left-to-right" evidence="17">
        <dbReference type="Rhea" id="RHEA:60989"/>
    </physiologicalReaction>
    <physiologicalReaction direction="right-to-left" evidence="17">
        <dbReference type="Rhea" id="RHEA:60990"/>
    </physiologicalReaction>
</comment>
<evidence type="ECO:0000256" key="19">
    <source>
        <dbReference type="ARBA" id="ARBA00052272"/>
    </source>
</evidence>
<evidence type="ECO:0000256" key="15">
    <source>
        <dbReference type="ARBA" id="ARBA00051238"/>
    </source>
</evidence>
<keyword evidence="8" id="KW-0560">Oxidoreductase</keyword>
<evidence type="ECO:0000256" key="14">
    <source>
        <dbReference type="ARBA" id="ARBA00051211"/>
    </source>
</evidence>
<evidence type="ECO:0000256" key="10">
    <source>
        <dbReference type="ARBA" id="ARBA00050391"/>
    </source>
</evidence>
<dbReference type="FunFam" id="3.40.50.720:FF:001857">
    <property type="entry name" value="Alcohol dehydrogenase class 4 mu/sigma chain"/>
    <property type="match status" value="1"/>
</dbReference>
<keyword evidence="7" id="KW-0862">Zinc</keyword>
<comment type="catalytic activity">
    <reaction evidence="16">
        <text>12-hydroxydodecanoate + NAD(+) = 12-oxododecanoate + NADH + H(+)</text>
        <dbReference type="Rhea" id="RHEA:60980"/>
        <dbReference type="ChEBI" id="CHEBI:15378"/>
        <dbReference type="ChEBI" id="CHEBI:36204"/>
        <dbReference type="ChEBI" id="CHEBI:57540"/>
        <dbReference type="ChEBI" id="CHEBI:57945"/>
        <dbReference type="ChEBI" id="CHEBI:144067"/>
    </reaction>
    <physiologicalReaction direction="left-to-right" evidence="16">
        <dbReference type="Rhea" id="RHEA:60981"/>
    </physiologicalReaction>
</comment>
<evidence type="ECO:0000256" key="23">
    <source>
        <dbReference type="ARBA" id="ARBA00066603"/>
    </source>
</evidence>
<evidence type="ECO:0000256" key="5">
    <source>
        <dbReference type="ARBA" id="ARBA00022490"/>
    </source>
</evidence>
<dbReference type="GO" id="GO:0008270">
    <property type="term" value="F:zinc ion binding"/>
    <property type="evidence" value="ECO:0007669"/>
    <property type="project" value="TreeGrafter"/>
</dbReference>
<evidence type="ECO:0000256" key="25">
    <source>
        <dbReference type="ARBA" id="ARBA00067656"/>
    </source>
</evidence>
<evidence type="ECO:0000256" key="22">
    <source>
        <dbReference type="ARBA" id="ARBA00060764"/>
    </source>
</evidence>
<sequence>MSSIHIRLFQPLMLITNASYHDVFPLGDKVIPLFPPQCRECNACRDPDGNLCIRSDVTGHGVLADGTTRFTTSTFTEHTVVDETSIAKIDDAAHSEKVSSRVTCGSTCVAFGLGRVGLLVIMGCKSAGASRIIGIDLNKDKFEKAVAVRATECISPKDSTKPISEVLSEMTGDTVGYSFEVTGHLEPMINALASCNMNYGVGVVVEAPISAKMLTYDPRLLFRGRTWKGCIFGGWESRDDVPKLVSDFLEKKFDLDQLITHVFPFKQINEGFELLYSHQRLSVFYGSLVSSP</sequence>
<proteinExistence type="inferred from homology"/>
<dbReference type="GO" id="GO:0006068">
    <property type="term" value="P:ethanol catabolic process"/>
    <property type="evidence" value="ECO:0007669"/>
    <property type="project" value="Ensembl"/>
</dbReference>
<evidence type="ECO:0000256" key="21">
    <source>
        <dbReference type="ARBA" id="ARBA00052388"/>
    </source>
</evidence>
<dbReference type="AlphaFoldDB" id="A0A8C0C651"/>
<comment type="subunit">
    <text evidence="3">Homodimer.</text>
</comment>
<comment type="catalytic activity">
    <reaction evidence="11">
        <text>all-trans-4-hydroxyretinol + NAD(+) = all-trans-4-hydroxyretinal + NADH + H(+)</text>
        <dbReference type="Rhea" id="RHEA:55936"/>
        <dbReference type="ChEBI" id="CHEBI:15378"/>
        <dbReference type="ChEBI" id="CHEBI:57540"/>
        <dbReference type="ChEBI" id="CHEBI:57945"/>
        <dbReference type="ChEBI" id="CHEBI:132259"/>
        <dbReference type="ChEBI" id="CHEBI:139346"/>
    </reaction>
    <physiologicalReaction direction="left-to-right" evidence="11">
        <dbReference type="Rhea" id="RHEA:55937"/>
    </physiologicalReaction>
</comment>
<comment type="catalytic activity">
    <reaction evidence="10">
        <text>hexan-1-ol + NAD(+) = hexanal + NADH + H(+)</text>
        <dbReference type="Rhea" id="RHEA:60972"/>
        <dbReference type="ChEBI" id="CHEBI:15378"/>
        <dbReference type="ChEBI" id="CHEBI:57540"/>
        <dbReference type="ChEBI" id="CHEBI:57945"/>
        <dbReference type="ChEBI" id="CHEBI:87393"/>
        <dbReference type="ChEBI" id="CHEBI:88528"/>
    </reaction>
    <physiologicalReaction direction="left-to-right" evidence="10">
        <dbReference type="Rhea" id="RHEA:60973"/>
    </physiologicalReaction>
    <physiologicalReaction direction="right-to-left" evidence="10">
        <dbReference type="Rhea" id="RHEA:60974"/>
    </physiologicalReaction>
</comment>
<comment type="catalytic activity">
    <reaction evidence="13">
        <text>all-trans-retinol + NAD(+) = all-trans-retinal + NADH + H(+)</text>
        <dbReference type="Rhea" id="RHEA:21284"/>
        <dbReference type="ChEBI" id="CHEBI:15378"/>
        <dbReference type="ChEBI" id="CHEBI:17336"/>
        <dbReference type="ChEBI" id="CHEBI:17898"/>
        <dbReference type="ChEBI" id="CHEBI:57540"/>
        <dbReference type="ChEBI" id="CHEBI:57945"/>
        <dbReference type="EC" id="1.1.1.105"/>
    </reaction>
    <physiologicalReaction direction="left-to-right" evidence="13">
        <dbReference type="Rhea" id="RHEA:21285"/>
    </physiologicalReaction>
</comment>
<accession>A0A8C0C651</accession>
<evidence type="ECO:0000313" key="30">
    <source>
        <dbReference type="Ensembl" id="ENSBMSP00010001524.1"/>
    </source>
</evidence>
<dbReference type="GO" id="GO:0005886">
    <property type="term" value="C:plasma membrane"/>
    <property type="evidence" value="ECO:0007669"/>
    <property type="project" value="Ensembl"/>
</dbReference>
<dbReference type="GO" id="GO:0050153">
    <property type="term" value="F:omega-hydroxydecanoate dehydrogenase activity"/>
    <property type="evidence" value="ECO:0007669"/>
    <property type="project" value="UniProtKB-EC"/>
</dbReference>
<comment type="catalytic activity">
    <reaction evidence="15">
        <text>10-hydroxydecanoate + NAD(+) = 10-oxodecanoate + NADH + H(+)</text>
        <dbReference type="Rhea" id="RHEA:20880"/>
        <dbReference type="ChEBI" id="CHEBI:11305"/>
        <dbReference type="ChEBI" id="CHEBI:15378"/>
        <dbReference type="ChEBI" id="CHEBI:57540"/>
        <dbReference type="ChEBI" id="CHEBI:57945"/>
        <dbReference type="ChEBI" id="CHEBI:58022"/>
        <dbReference type="EC" id="1.1.1.66"/>
    </reaction>
    <physiologicalReaction direction="left-to-right" evidence="15">
        <dbReference type="Rhea" id="RHEA:20881"/>
    </physiologicalReaction>
</comment>
<comment type="similarity">
    <text evidence="22">Belongs to the zinc-containing alcohol dehydrogenase family. Class-IV subfamily.</text>
</comment>
<comment type="catalytic activity">
    <reaction evidence="18">
        <text>all-trans-3,4-didehydroretinol + NAD(+) = all-trans-3,4-didehydroretinal + NADH + H(+)</text>
        <dbReference type="Rhea" id="RHEA:55940"/>
        <dbReference type="ChEBI" id="CHEBI:15378"/>
        <dbReference type="ChEBI" id="CHEBI:28537"/>
        <dbReference type="ChEBI" id="CHEBI:57540"/>
        <dbReference type="ChEBI" id="CHEBI:57945"/>
        <dbReference type="ChEBI" id="CHEBI:132246"/>
    </reaction>
    <physiologicalReaction direction="left-to-right" evidence="18">
        <dbReference type="Rhea" id="RHEA:55941"/>
    </physiologicalReaction>
</comment>
<dbReference type="PANTHER" id="PTHR43880:SF2">
    <property type="entry name" value="ALL-TRANS-RETINOL DEHYDROGENASE [NAD(+)] ADH7"/>
    <property type="match status" value="1"/>
</dbReference>
<evidence type="ECO:0000256" key="28">
    <source>
        <dbReference type="ARBA" id="ARBA00080157"/>
    </source>
</evidence>
<comment type="subcellular location">
    <subcellularLocation>
        <location evidence="2">Cytoplasm</location>
    </subcellularLocation>
</comment>
<dbReference type="Gene3D" id="3.90.180.10">
    <property type="entry name" value="Medium-chain alcohol dehydrogenases, catalytic domain"/>
    <property type="match status" value="1"/>
</dbReference>
<dbReference type="Ensembl" id="ENSBMST00010001696.1">
    <property type="protein sequence ID" value="ENSBMSP00010001524.1"/>
    <property type="gene ID" value="ENSBMSG00010001168.1"/>
</dbReference>
<dbReference type="OMA" id="GGPDFCF"/>
<comment type="cofactor">
    <cofactor evidence="1">
        <name>Zn(2+)</name>
        <dbReference type="ChEBI" id="CHEBI:29105"/>
    </cofactor>
</comment>
<evidence type="ECO:0000256" key="12">
    <source>
        <dbReference type="ARBA" id="ARBA00050856"/>
    </source>
</evidence>
<feature type="domain" description="Alcohol dehydrogenase-like C-terminal" evidence="29">
    <location>
        <begin position="116"/>
        <end position="248"/>
    </location>
</feature>
<evidence type="ECO:0000256" key="6">
    <source>
        <dbReference type="ARBA" id="ARBA00022723"/>
    </source>
</evidence>
<protein>
    <recommendedName>
        <fullName evidence="25">All-trans-retinol dehydrogenase [NAD(+)] ADH7</fullName>
        <ecNumber evidence="4">1.1.1.1</ecNumber>
        <ecNumber evidence="23">1.1.1.105</ecNumber>
        <ecNumber evidence="24">1.1.1.66</ecNumber>
    </recommendedName>
    <alternativeName>
        <fullName evidence="28">Alcohol dehydrogenase class 4 mu/sigma chain</fullName>
    </alternativeName>
    <alternativeName>
        <fullName evidence="27">Alcohol dehydrogenase class IV mu/sigma chain</fullName>
    </alternativeName>
    <alternativeName>
        <fullName evidence="26">Omega-hydroxydecanoate dehydrogenase ADH7</fullName>
    </alternativeName>
</protein>
<dbReference type="InterPro" id="IPR013149">
    <property type="entry name" value="ADH-like_C"/>
</dbReference>
<dbReference type="EC" id="1.1.1.1" evidence="4"/>
<evidence type="ECO:0000256" key="18">
    <source>
        <dbReference type="ARBA" id="ARBA00051720"/>
    </source>
</evidence>
<evidence type="ECO:0000256" key="8">
    <source>
        <dbReference type="ARBA" id="ARBA00023002"/>
    </source>
</evidence>
<gene>
    <name evidence="30" type="primary">ADH7</name>
</gene>
<evidence type="ECO:0000256" key="4">
    <source>
        <dbReference type="ARBA" id="ARBA00013190"/>
    </source>
</evidence>
<dbReference type="EC" id="1.1.1.66" evidence="24"/>
<dbReference type="GO" id="GO:0042572">
    <property type="term" value="P:retinol metabolic process"/>
    <property type="evidence" value="ECO:0007669"/>
    <property type="project" value="Ensembl"/>
</dbReference>
<evidence type="ECO:0000256" key="2">
    <source>
        <dbReference type="ARBA" id="ARBA00004496"/>
    </source>
</evidence>
<dbReference type="EC" id="1.1.1.105" evidence="23"/>
<reference evidence="30" key="1">
    <citation type="submission" date="2023-09" db="UniProtKB">
        <authorList>
            <consortium name="Ensembl"/>
        </authorList>
    </citation>
    <scope>IDENTIFICATION</scope>
</reference>
<dbReference type="GeneTree" id="ENSGT00940000162708"/>
<keyword evidence="5" id="KW-0963">Cytoplasm</keyword>
<evidence type="ECO:0000256" key="3">
    <source>
        <dbReference type="ARBA" id="ARBA00011738"/>
    </source>
</evidence>
<comment type="catalytic activity">
    <reaction evidence="14">
        <text>16-hydroxyhexadecanoate + NAD(+) = 16-oxohexadecanoate + NADH + H(+)</text>
        <dbReference type="Rhea" id="RHEA:60984"/>
        <dbReference type="ChEBI" id="CHEBI:15378"/>
        <dbReference type="ChEBI" id="CHEBI:55329"/>
        <dbReference type="ChEBI" id="CHEBI:57540"/>
        <dbReference type="ChEBI" id="CHEBI:57945"/>
        <dbReference type="ChEBI" id="CHEBI:144068"/>
    </reaction>
    <physiologicalReaction direction="left-to-right" evidence="14">
        <dbReference type="Rhea" id="RHEA:60985"/>
    </physiologicalReaction>
</comment>
<dbReference type="GO" id="GO:0004745">
    <property type="term" value="F:all-trans-retinol dehydrogenase (NAD+) activity"/>
    <property type="evidence" value="ECO:0007669"/>
    <property type="project" value="UniProtKB-EC"/>
</dbReference>
<evidence type="ECO:0000256" key="24">
    <source>
        <dbReference type="ARBA" id="ARBA00066654"/>
    </source>
</evidence>
<evidence type="ECO:0000256" key="7">
    <source>
        <dbReference type="ARBA" id="ARBA00022833"/>
    </source>
</evidence>
<evidence type="ECO:0000256" key="9">
    <source>
        <dbReference type="ARBA" id="ARBA00023027"/>
    </source>
</evidence>
<dbReference type="PANTHER" id="PTHR43880">
    <property type="entry name" value="ALCOHOL DEHYDROGENASE"/>
    <property type="match status" value="1"/>
</dbReference>
<name>A0A8C0C651_BALMU</name>